<dbReference type="Proteomes" id="UP000031737">
    <property type="component" value="Unassembled WGS sequence"/>
</dbReference>
<evidence type="ECO:0000313" key="2">
    <source>
        <dbReference type="Proteomes" id="UP000031737"/>
    </source>
</evidence>
<evidence type="ECO:0000313" key="1">
    <source>
        <dbReference type="EMBL" id="ESL09191.1"/>
    </source>
</evidence>
<dbReference type="EMBL" id="AUPL01003092">
    <property type="protein sequence ID" value="ESL09191.1"/>
    <property type="molecule type" value="Genomic_DNA"/>
</dbReference>
<sequence length="1590" mass="173735">MRLLQPLFLRLFRREAEGITTIVTAAATTPTEPHHRLCSEALAALTVVVQCLTSGPHEEVLQDWPLVHQSFLQLLQANNFFTTAATRAATATATSGRVSVFAESLAAVLDKLRRTLHFLIMKIALDAHRRRSQRCGEVPLRPDDVVRHLEESVEKGAEEYMGLCEDFARCFCAALGAVRVAVGAEVEACLEKVMNCVWDVNYTLYVWSTLFGRSHANGSVLASLKQHYRWLLCSQVSWLPTSYATPLRLERWLLVMSSNEAGPTTPPQAKHEEIGTETRTVAALVNDITTLEVWQGVYSSLPSHGGDAGRQGRQLVVTLLLEAIHSITMRLTKVSASAVTVSASTIPPTAKTSAAATPETLPPLSNGVSAQLPFEDHLTLVSPQHLRTMQQAGCAFIYVLLCEGRAELPQMAQKAMSWSCCTHACLQAILDAAHSTSHETLKALWSPVALVSVFNALQSQNRFWALSEPPSAAQGSQASRVLKLLTASPAARAVARMDEELCIAALLALDQADVSGDAEHAVAVRHITYRLLSAFPKIVEKRLLALLLGGQLHDHQLTVMDTILQHVVQVSAGRLLGCSPALMRSTAIWLLLRISSVARDDWLTPAAPLHVFSDLMLPPCALDFANDDRWRTGTPMSTGHDTQTVSSSGACERSKAAMQTAHTRRWLQWDQALHLLDEAVEAATPCVDLDGALLGLMELYGTQVAELWDEDRFLALLERRKQHRFSATLLSPLQRLMGELIDHVASAPSLQKSLLRREPVEPSELRHLGERLWKCLGRACEGQAAAHAEVWRSVFVLLQRVLQSHTPISRHLTGAAVPPPITLSCLLVERLIPHLLRHGVQKLALQEERTCVVDVPLVAASMLLILEMAFPGRAVKLALCKLYSQVLGAEAEGGDDAGHPPSCCAMPAAWRSLMACEVHFLTLPGLVDASMITTSARRTAAEAEYNSNNSGCGRGANSATAWDACTTTEAVIGLLFRFVCDAATSVLSTDDSEASRKDADNTQESLLRLLELSGRCVASLAVEVLLTGMTTVQTVQTDSAAVKRVATYFVQAALLMGSWRDIYWLALRLLPSVTATLQAQHGEEAHSRFVSSWCWVVGLLPATVASSTRTSASLQSQITVLVKMMPIALLQHSGVATAADRVEGGESVDGASSEAQRQSFCAFLMQLHERILLRAEAALCSDGKRAASFVTRLARIRPLVQLGVDLAVHSVEPTVEARLRSSLLFFLSDDLQWRRLVEAVGAECGHAGASEPVAALGAVRNGAAVTQWQAAVQLLCRADKRLFSALASQKKGKGVAEAEELQRMRDALHSFHVACLAQRLPWEVAIELFRRDDGPPHTTLVFPAFYTEQLIRHCPSWHTALELVRHSLSRVPRPTRVQQLLVHLTLHRMRTDATWVGEEQTRLPHSCGTARADGGVLSWKVACWCYSQLTQDRAAPALPQRSMIEILRHCVFCPSAALSMYEAYWNQEYRLTEGVNVFLSLVRAARLAKSEELTLRAMRDYVRCCDEHDGVASTTSRGSVRHHMFTAEGNATLCRSFTRACESGVVSRQAAVEVVTALKQRGRLGEMEELLTLAAYSRAGAGGTTGGEVL</sequence>
<reference evidence="1 2" key="1">
    <citation type="submission" date="2013-07" db="EMBL/GenBank/DDBJ databases">
        <authorList>
            <person name="Stoco P.H."/>
            <person name="Wagner G."/>
            <person name="Gerber A."/>
            <person name="Zaha A."/>
            <person name="Thompson C."/>
            <person name="Bartholomeu D.C."/>
            <person name="Luckemeyer D.D."/>
            <person name="Bahia D."/>
            <person name="Loreto E."/>
            <person name="Prestes E.B."/>
            <person name="Lima F.M."/>
            <person name="Rodrigues-Luiz G."/>
            <person name="Vallejo G.A."/>
            <person name="Filho J.F."/>
            <person name="Monteiro K.M."/>
            <person name="Tyler K.M."/>
            <person name="de Almeida L.G."/>
            <person name="Ortiz M.F."/>
            <person name="Siervo M.A."/>
            <person name="de Moraes M.H."/>
            <person name="Cunha O.L."/>
            <person name="Mendonca-Neto R."/>
            <person name="Silva R."/>
            <person name="Teixeira S.M."/>
            <person name="Murta S.M."/>
            <person name="Sincero T.C."/>
            <person name="Mendes T.A."/>
            <person name="Urmenyi T.P."/>
            <person name="Silva V.G."/>
            <person name="da Rocha W.D."/>
            <person name="Andersson B."/>
            <person name="Romanha A.J."/>
            <person name="Steindel M."/>
            <person name="de Vasconcelos A.T."/>
            <person name="Grisard E.C."/>
        </authorList>
    </citation>
    <scope>NUCLEOTIDE SEQUENCE [LARGE SCALE GENOMIC DNA]</scope>
    <source>
        <strain evidence="1 2">SC58</strain>
    </source>
</reference>
<protein>
    <submittedName>
        <fullName evidence="1">Uncharacterized protein</fullName>
    </submittedName>
</protein>
<dbReference type="VEuPathDB" id="TriTrypDB:TRSC58_03092"/>
<keyword evidence="2" id="KW-1185">Reference proteome</keyword>
<name>A0A061J504_TRYRA</name>
<gene>
    <name evidence="1" type="ORF">TRSC58_03092</name>
</gene>
<comment type="caution">
    <text evidence="1">The sequence shown here is derived from an EMBL/GenBank/DDBJ whole genome shotgun (WGS) entry which is preliminary data.</text>
</comment>
<proteinExistence type="predicted"/>
<organism evidence="1 2">
    <name type="scientific">Trypanosoma rangeli SC58</name>
    <dbReference type="NCBI Taxonomy" id="429131"/>
    <lineage>
        <taxon>Eukaryota</taxon>
        <taxon>Discoba</taxon>
        <taxon>Euglenozoa</taxon>
        <taxon>Kinetoplastea</taxon>
        <taxon>Metakinetoplastina</taxon>
        <taxon>Trypanosomatida</taxon>
        <taxon>Trypanosomatidae</taxon>
        <taxon>Trypanosoma</taxon>
        <taxon>Herpetosoma</taxon>
    </lineage>
</organism>
<dbReference type="OrthoDB" id="273717at2759"/>
<accession>A0A061J504</accession>